<evidence type="ECO:0000259" key="9">
    <source>
        <dbReference type="PROSITE" id="PS50862"/>
    </source>
</evidence>
<dbReference type="InterPro" id="IPR016061">
    <property type="entry name" value="Pro-tRNA_ligase_II_C"/>
</dbReference>
<evidence type="ECO:0000256" key="6">
    <source>
        <dbReference type="ARBA" id="ARBA00023146"/>
    </source>
</evidence>
<accession>A0A6N2ZH89</accession>
<dbReference type="InterPro" id="IPR002314">
    <property type="entry name" value="aa-tRNA-synt_IIb"/>
</dbReference>
<dbReference type="Pfam" id="PF03129">
    <property type="entry name" value="HGTP_anticodon"/>
    <property type="match status" value="1"/>
</dbReference>
<comment type="subunit">
    <text evidence="8">Homodimer.</text>
</comment>
<dbReference type="Pfam" id="PF00587">
    <property type="entry name" value="tRNA-synt_2b"/>
    <property type="match status" value="1"/>
</dbReference>
<dbReference type="EC" id="6.1.1.15" evidence="8"/>
<dbReference type="GO" id="GO:0005524">
    <property type="term" value="F:ATP binding"/>
    <property type="evidence" value="ECO:0007669"/>
    <property type="project" value="UniProtKB-UniRule"/>
</dbReference>
<dbReference type="NCBIfam" id="TIGR00408">
    <property type="entry name" value="proS_fam_I"/>
    <property type="match status" value="1"/>
</dbReference>
<keyword evidence="2 8" id="KW-0436">Ligase</keyword>
<keyword evidence="6 8" id="KW-0030">Aminoacyl-tRNA synthetase</keyword>
<evidence type="ECO:0000256" key="2">
    <source>
        <dbReference type="ARBA" id="ARBA00022598"/>
    </source>
</evidence>
<dbReference type="PANTHER" id="PTHR43382">
    <property type="entry name" value="PROLYL-TRNA SYNTHETASE"/>
    <property type="match status" value="1"/>
</dbReference>
<dbReference type="SUPFAM" id="SSF64586">
    <property type="entry name" value="C-terminal domain of ProRS"/>
    <property type="match status" value="1"/>
</dbReference>
<dbReference type="InterPro" id="IPR033721">
    <property type="entry name" value="ProRS_core_arch_euk"/>
</dbReference>
<dbReference type="FunFam" id="3.30.930.10:FF:000037">
    <property type="entry name" value="Proline--tRNA ligase"/>
    <property type="match status" value="1"/>
</dbReference>
<keyword evidence="1 8" id="KW-0963">Cytoplasm</keyword>
<gene>
    <name evidence="10" type="primary">proS_1</name>
    <name evidence="8" type="synonym">proS</name>
    <name evidence="10" type="ORF">ECLFYP2_01577</name>
</gene>
<evidence type="ECO:0000256" key="8">
    <source>
        <dbReference type="HAMAP-Rule" id="MF_01571"/>
    </source>
</evidence>
<dbReference type="Gene3D" id="3.30.930.10">
    <property type="entry name" value="Bira Bifunctional Protein, Domain 2"/>
    <property type="match status" value="1"/>
</dbReference>
<dbReference type="GO" id="GO:0004827">
    <property type="term" value="F:proline-tRNA ligase activity"/>
    <property type="evidence" value="ECO:0007669"/>
    <property type="project" value="UniProtKB-UniRule"/>
</dbReference>
<dbReference type="Gene3D" id="3.30.110.30">
    <property type="entry name" value="C-terminal domain of ProRS"/>
    <property type="match status" value="1"/>
</dbReference>
<reference evidence="10" key="1">
    <citation type="submission" date="2019-11" db="EMBL/GenBank/DDBJ databases">
        <authorList>
            <person name="Feng L."/>
        </authorList>
    </citation>
    <scope>NUCLEOTIDE SEQUENCE</scope>
    <source>
        <strain evidence="10">ECasseliflavusLFYP2</strain>
    </source>
</reference>
<dbReference type="InterPro" id="IPR004499">
    <property type="entry name" value="Pro-tRNA-ligase_IIa_arc-type"/>
</dbReference>
<dbReference type="SUPFAM" id="SSF52954">
    <property type="entry name" value="Class II aaRS ABD-related"/>
    <property type="match status" value="1"/>
</dbReference>
<dbReference type="EMBL" id="CACRTX010000005">
    <property type="protein sequence ID" value="VYT77150.1"/>
    <property type="molecule type" value="Genomic_DNA"/>
</dbReference>
<proteinExistence type="inferred from homology"/>
<dbReference type="PRINTS" id="PR01046">
    <property type="entry name" value="TRNASYNTHPRO"/>
</dbReference>
<comment type="function">
    <text evidence="8">Catalyzes the attachment of proline to tRNA(Pro) in a two-step reaction: proline is first activated by ATP to form Pro-AMP and then transferred to the acceptor end of tRNA(Pro).</text>
</comment>
<dbReference type="InterPro" id="IPR006195">
    <property type="entry name" value="aa-tRNA-synth_II"/>
</dbReference>
<evidence type="ECO:0000256" key="5">
    <source>
        <dbReference type="ARBA" id="ARBA00022917"/>
    </source>
</evidence>
<dbReference type="InterPro" id="IPR045864">
    <property type="entry name" value="aa-tRNA-synth_II/BPL/LPL"/>
</dbReference>
<dbReference type="GO" id="GO:0140096">
    <property type="term" value="F:catalytic activity, acting on a protein"/>
    <property type="evidence" value="ECO:0007669"/>
    <property type="project" value="UniProtKB-ARBA"/>
</dbReference>
<dbReference type="HAMAP" id="MF_01571">
    <property type="entry name" value="Pro_tRNA_synth_type3"/>
    <property type="match status" value="1"/>
</dbReference>
<dbReference type="CDD" id="cd00778">
    <property type="entry name" value="ProRS_core_arch_euk"/>
    <property type="match status" value="1"/>
</dbReference>
<evidence type="ECO:0000256" key="4">
    <source>
        <dbReference type="ARBA" id="ARBA00022840"/>
    </source>
</evidence>
<feature type="domain" description="Aminoacyl-transfer RNA synthetases class-II family profile" evidence="9">
    <location>
        <begin position="1"/>
        <end position="275"/>
    </location>
</feature>
<dbReference type="SUPFAM" id="SSF55681">
    <property type="entry name" value="Class II aaRS and biotin synthetases"/>
    <property type="match status" value="1"/>
</dbReference>
<evidence type="ECO:0000313" key="10">
    <source>
        <dbReference type="EMBL" id="VYT77150.1"/>
    </source>
</evidence>
<keyword evidence="5 8" id="KW-0648">Protein biosynthesis</keyword>
<evidence type="ECO:0000256" key="7">
    <source>
        <dbReference type="ARBA" id="ARBA00047671"/>
    </source>
</evidence>
<dbReference type="GO" id="GO:0017101">
    <property type="term" value="C:aminoacyl-tRNA synthetase multienzyme complex"/>
    <property type="evidence" value="ECO:0007669"/>
    <property type="project" value="TreeGrafter"/>
</dbReference>
<evidence type="ECO:0000256" key="1">
    <source>
        <dbReference type="ARBA" id="ARBA00022490"/>
    </source>
</evidence>
<dbReference type="PANTHER" id="PTHR43382:SF2">
    <property type="entry name" value="BIFUNCTIONAL GLUTAMATE_PROLINE--TRNA LIGASE"/>
    <property type="match status" value="1"/>
</dbReference>
<dbReference type="GO" id="GO:0006433">
    <property type="term" value="P:prolyl-tRNA aminoacylation"/>
    <property type="evidence" value="ECO:0007669"/>
    <property type="project" value="UniProtKB-UniRule"/>
</dbReference>
<sequence>MTQKNDFTEWYIQTIQKAELMAYSPVKGSIIFRPDGFELWEHIQEEFNRFLKKEGIRNAYFPMLIPQNFFMKEADHIEGFAPELPWVTEVGNEKLEEPLALRPTSETMIGSAFSDWINSYRDLPYEINQWANVFRWEKKTLPFLRTSEFLWQEGHTAHENEEDARQRTMKVLDEYARLCEEFLAIPVYRGQKTPSERFAGAVDTYSIEAMMKDGKAVQAGTSHYMGTKFAEAFDIMYLTKENKHTHAHTTSWGVSTRLLGALIMTHGDENGLVFPPTIAPTQVVLLPVGPWKKNPAILEKLEELYANFKAKGIRVRLDDSDNSPGYKFNEWELKGACLRIECGPRDLEAGKVMVKVRDLPDKQTVALEELEAFVDQELQAMTPRLLAAAKERNKENEYTNIDTLDELKAHIETCKQEDKVTGFVLIGWDGSEETEDKIKEETGFTTRNIPFEAPMEKTVDIVSGKPAKHTVWIARAY</sequence>
<comment type="subcellular location">
    <subcellularLocation>
        <location evidence="8">Cytoplasm</location>
    </subcellularLocation>
</comment>
<dbReference type="InterPro" id="IPR004154">
    <property type="entry name" value="Anticodon-bd"/>
</dbReference>
<comment type="catalytic activity">
    <reaction evidence="7 8">
        <text>tRNA(Pro) + L-proline + ATP = L-prolyl-tRNA(Pro) + AMP + diphosphate</text>
        <dbReference type="Rhea" id="RHEA:14305"/>
        <dbReference type="Rhea" id="RHEA-COMP:9700"/>
        <dbReference type="Rhea" id="RHEA-COMP:9702"/>
        <dbReference type="ChEBI" id="CHEBI:30616"/>
        <dbReference type="ChEBI" id="CHEBI:33019"/>
        <dbReference type="ChEBI" id="CHEBI:60039"/>
        <dbReference type="ChEBI" id="CHEBI:78442"/>
        <dbReference type="ChEBI" id="CHEBI:78532"/>
        <dbReference type="ChEBI" id="CHEBI:456215"/>
        <dbReference type="EC" id="6.1.1.15"/>
    </reaction>
</comment>
<dbReference type="InterPro" id="IPR002316">
    <property type="entry name" value="Pro-tRNA-ligase_IIa"/>
</dbReference>
<dbReference type="InterPro" id="IPR017449">
    <property type="entry name" value="Pro-tRNA_synth_II"/>
</dbReference>
<protein>
    <recommendedName>
        <fullName evidence="8">Proline--tRNA ligase</fullName>
        <ecNumber evidence="8">6.1.1.15</ecNumber>
    </recommendedName>
    <alternativeName>
        <fullName evidence="8">Prolyl-tRNA synthetase</fullName>
        <shortName evidence="8">ProRS</shortName>
    </alternativeName>
</protein>
<evidence type="ECO:0000256" key="3">
    <source>
        <dbReference type="ARBA" id="ARBA00022741"/>
    </source>
</evidence>
<dbReference type="PROSITE" id="PS50862">
    <property type="entry name" value="AA_TRNA_LIGASE_II"/>
    <property type="match status" value="1"/>
</dbReference>
<name>A0A6N2ZH89_ENTCA</name>
<dbReference type="SMART" id="SM00946">
    <property type="entry name" value="ProRS-C_1"/>
    <property type="match status" value="1"/>
</dbReference>
<comment type="domain">
    <text evidence="8">Consists of three domains: the N-terminal catalytic domain, the anticodon-binding domain and the C-terminal extension.</text>
</comment>
<dbReference type="Gene3D" id="3.40.50.800">
    <property type="entry name" value="Anticodon-binding domain"/>
    <property type="match status" value="1"/>
</dbReference>
<dbReference type="InterPro" id="IPR036621">
    <property type="entry name" value="Anticodon-bd_dom_sf"/>
</dbReference>
<keyword evidence="3 8" id="KW-0547">Nucleotide-binding</keyword>
<keyword evidence="4 8" id="KW-0067">ATP-binding</keyword>
<dbReference type="GO" id="GO:0016740">
    <property type="term" value="F:transferase activity"/>
    <property type="evidence" value="ECO:0007669"/>
    <property type="project" value="UniProtKB-ARBA"/>
</dbReference>
<dbReference type="RefSeq" id="WP_421757908.1">
    <property type="nucleotide sequence ID" value="NZ_CACRTX010000005.1"/>
</dbReference>
<comment type="similarity">
    <text evidence="8">Belongs to the class-II aminoacyl-tRNA synthetase family. ProS type 3 subfamily.</text>
</comment>
<dbReference type="AlphaFoldDB" id="A0A6N2ZH89"/>
<dbReference type="Pfam" id="PF09180">
    <property type="entry name" value="ProRS-C_1"/>
    <property type="match status" value="1"/>
</dbReference>
<dbReference type="GO" id="GO:0005737">
    <property type="term" value="C:cytoplasm"/>
    <property type="evidence" value="ECO:0007669"/>
    <property type="project" value="UniProtKB-SubCell"/>
</dbReference>
<organism evidence="10">
    <name type="scientific">Enterococcus casseliflavus</name>
    <name type="common">Enterococcus flavescens</name>
    <dbReference type="NCBI Taxonomy" id="37734"/>
    <lineage>
        <taxon>Bacteria</taxon>
        <taxon>Bacillati</taxon>
        <taxon>Bacillota</taxon>
        <taxon>Bacilli</taxon>
        <taxon>Lactobacillales</taxon>
        <taxon>Enterococcaceae</taxon>
        <taxon>Enterococcus</taxon>
    </lineage>
</organism>